<dbReference type="InterPro" id="IPR016181">
    <property type="entry name" value="Acyl_CoA_acyltransferase"/>
</dbReference>
<dbReference type="SUPFAM" id="SSF55729">
    <property type="entry name" value="Acyl-CoA N-acyltransferases (Nat)"/>
    <property type="match status" value="1"/>
</dbReference>
<evidence type="ECO:0000313" key="3">
    <source>
        <dbReference type="Proteomes" id="UP001565368"/>
    </source>
</evidence>
<sequence>MAVTIKTVTGATISPAERAAAKRVLVDSFLSNPEHMALWAHSAAANTALNETYIEYALAAGHELALADVDGDVGGVAIWVAPGADFIPAGTRRADVFEAALAALPPSHKDYFIDELWPVSGAMVDAVLPDAERQWWYLPMIGVSPQAQGRGVGRALLGAKVAEVAATTEGEAGRGARAIALYTESPGNIAFYGKLGFGLRAEQVHSLPSGERWHNMFLSYPPDAEVE</sequence>
<reference evidence="2 3" key="1">
    <citation type="submission" date="2023-08" db="EMBL/GenBank/DDBJ databases">
        <title>Annotated Genome Sequence of Vanrija albida AlHP1.</title>
        <authorList>
            <person name="Herzog R."/>
        </authorList>
    </citation>
    <scope>NUCLEOTIDE SEQUENCE [LARGE SCALE GENOMIC DNA]</scope>
    <source>
        <strain evidence="2 3">AlHP1</strain>
    </source>
</reference>
<evidence type="ECO:0000313" key="2">
    <source>
        <dbReference type="EMBL" id="KAL1407439.1"/>
    </source>
</evidence>
<dbReference type="Gene3D" id="3.40.630.30">
    <property type="match status" value="1"/>
</dbReference>
<dbReference type="Proteomes" id="UP001565368">
    <property type="component" value="Unassembled WGS sequence"/>
</dbReference>
<dbReference type="InterPro" id="IPR000182">
    <property type="entry name" value="GNAT_dom"/>
</dbReference>
<evidence type="ECO:0000259" key="1">
    <source>
        <dbReference type="Pfam" id="PF13508"/>
    </source>
</evidence>
<gene>
    <name evidence="2" type="ORF">Q8F55_006872</name>
</gene>
<comment type="caution">
    <text evidence="2">The sequence shown here is derived from an EMBL/GenBank/DDBJ whole genome shotgun (WGS) entry which is preliminary data.</text>
</comment>
<dbReference type="GeneID" id="95987915"/>
<name>A0ABR3PYB3_9TREE</name>
<accession>A0ABR3PYB3</accession>
<dbReference type="RefSeq" id="XP_069207383.1">
    <property type="nucleotide sequence ID" value="XM_069355312.1"/>
</dbReference>
<keyword evidence="3" id="KW-1185">Reference proteome</keyword>
<dbReference type="InterPro" id="IPR052523">
    <property type="entry name" value="Trichothecene_AcTrans"/>
</dbReference>
<dbReference type="PANTHER" id="PTHR42791">
    <property type="entry name" value="GNAT FAMILY ACETYLTRANSFERASE"/>
    <property type="match status" value="1"/>
</dbReference>
<protein>
    <recommendedName>
        <fullName evidence="1">N-acetyltransferase domain-containing protein</fullName>
    </recommendedName>
</protein>
<organism evidence="2 3">
    <name type="scientific">Vanrija albida</name>
    <dbReference type="NCBI Taxonomy" id="181172"/>
    <lineage>
        <taxon>Eukaryota</taxon>
        <taxon>Fungi</taxon>
        <taxon>Dikarya</taxon>
        <taxon>Basidiomycota</taxon>
        <taxon>Agaricomycotina</taxon>
        <taxon>Tremellomycetes</taxon>
        <taxon>Trichosporonales</taxon>
        <taxon>Trichosporonaceae</taxon>
        <taxon>Vanrija</taxon>
    </lineage>
</organism>
<dbReference type="CDD" id="cd04301">
    <property type="entry name" value="NAT_SF"/>
    <property type="match status" value="1"/>
</dbReference>
<dbReference type="Pfam" id="PF13508">
    <property type="entry name" value="Acetyltransf_7"/>
    <property type="match status" value="1"/>
</dbReference>
<feature type="domain" description="N-acetyltransferase" evidence="1">
    <location>
        <begin position="135"/>
        <end position="197"/>
    </location>
</feature>
<dbReference type="PANTHER" id="PTHR42791:SF1">
    <property type="entry name" value="N-ACETYLTRANSFERASE DOMAIN-CONTAINING PROTEIN"/>
    <property type="match status" value="1"/>
</dbReference>
<proteinExistence type="predicted"/>
<dbReference type="EMBL" id="JBBXJM010000005">
    <property type="protein sequence ID" value="KAL1407439.1"/>
    <property type="molecule type" value="Genomic_DNA"/>
</dbReference>